<name>A0A445ESE3_ARAHY</name>
<dbReference type="Proteomes" id="UP000289738">
    <property type="component" value="Chromosome A01"/>
</dbReference>
<keyword evidence="1" id="KW-0862">Zinc</keyword>
<dbReference type="GO" id="GO:0006355">
    <property type="term" value="P:regulation of DNA-templated transcription"/>
    <property type="evidence" value="ECO:0007669"/>
    <property type="project" value="UniProtKB-UniRule"/>
</dbReference>
<dbReference type="PANTHER" id="PTHR31669:SF283">
    <property type="entry name" value="PROTEIN FAR1-RELATED SEQUENCE"/>
    <property type="match status" value="1"/>
</dbReference>
<evidence type="ECO:0000313" key="3">
    <source>
        <dbReference type="Proteomes" id="UP000289738"/>
    </source>
</evidence>
<evidence type="ECO:0000256" key="1">
    <source>
        <dbReference type="RuleBase" id="RU367018"/>
    </source>
</evidence>
<comment type="similarity">
    <text evidence="1">Belongs to the FHY3/FAR1 family.</text>
</comment>
<keyword evidence="3" id="KW-1185">Reference proteome</keyword>
<dbReference type="InterPro" id="IPR031052">
    <property type="entry name" value="FHY3/FAR1"/>
</dbReference>
<comment type="caution">
    <text evidence="2">The sequence shown here is derived from an EMBL/GenBank/DDBJ whole genome shotgun (WGS) entry which is preliminary data.</text>
</comment>
<keyword evidence="1" id="KW-0479">Metal-binding</keyword>
<keyword evidence="1" id="KW-0539">Nucleus</keyword>
<dbReference type="EMBL" id="SDMP01000001">
    <property type="protein sequence ID" value="RYR78408.1"/>
    <property type="molecule type" value="Genomic_DNA"/>
</dbReference>
<dbReference type="AlphaFoldDB" id="A0A445ESE3"/>
<dbReference type="PANTHER" id="PTHR31669">
    <property type="entry name" value="PROTEIN FAR1-RELATED SEQUENCE 10-RELATED"/>
    <property type="match status" value="1"/>
</dbReference>
<protein>
    <recommendedName>
        <fullName evidence="1">Protein FAR1-RELATED SEQUENCE</fullName>
    </recommendedName>
</protein>
<gene>
    <name evidence="2" type="ORF">Ahy_A01g003201</name>
</gene>
<dbReference type="GO" id="GO:0008270">
    <property type="term" value="F:zinc ion binding"/>
    <property type="evidence" value="ECO:0007669"/>
    <property type="project" value="UniProtKB-UniRule"/>
</dbReference>
<comment type="subcellular location">
    <subcellularLocation>
        <location evidence="1">Nucleus</location>
    </subcellularLocation>
</comment>
<comment type="function">
    <text evidence="1">Putative transcription activator involved in regulating light control of development.</text>
</comment>
<evidence type="ECO:0000313" key="2">
    <source>
        <dbReference type="EMBL" id="RYR78408.1"/>
    </source>
</evidence>
<organism evidence="2 3">
    <name type="scientific">Arachis hypogaea</name>
    <name type="common">Peanut</name>
    <dbReference type="NCBI Taxonomy" id="3818"/>
    <lineage>
        <taxon>Eukaryota</taxon>
        <taxon>Viridiplantae</taxon>
        <taxon>Streptophyta</taxon>
        <taxon>Embryophyta</taxon>
        <taxon>Tracheophyta</taxon>
        <taxon>Spermatophyta</taxon>
        <taxon>Magnoliopsida</taxon>
        <taxon>eudicotyledons</taxon>
        <taxon>Gunneridae</taxon>
        <taxon>Pentapetalae</taxon>
        <taxon>rosids</taxon>
        <taxon>fabids</taxon>
        <taxon>Fabales</taxon>
        <taxon>Fabaceae</taxon>
        <taxon>Papilionoideae</taxon>
        <taxon>50 kb inversion clade</taxon>
        <taxon>dalbergioids sensu lato</taxon>
        <taxon>Dalbergieae</taxon>
        <taxon>Pterocarpus clade</taxon>
        <taxon>Arachis</taxon>
    </lineage>
</organism>
<proteinExistence type="inferred from homology"/>
<keyword evidence="1" id="KW-0863">Zinc-finger</keyword>
<dbReference type="GO" id="GO:0005634">
    <property type="term" value="C:nucleus"/>
    <property type="evidence" value="ECO:0007669"/>
    <property type="project" value="UniProtKB-SubCell"/>
</dbReference>
<reference evidence="2 3" key="1">
    <citation type="submission" date="2019-01" db="EMBL/GenBank/DDBJ databases">
        <title>Sequencing of cultivated peanut Arachis hypogaea provides insights into genome evolution and oil improvement.</title>
        <authorList>
            <person name="Chen X."/>
        </authorList>
    </citation>
    <scope>NUCLEOTIDE SEQUENCE [LARGE SCALE GENOMIC DNA]</scope>
    <source>
        <strain evidence="3">cv. Fuhuasheng</strain>
        <tissue evidence="2">Leaves</tissue>
    </source>
</reference>
<sequence>MQAFYGGFLHCKSGLVQFVHEYNNVLGNKEQKELEGDAANSKGKVFWKKPVYHIFIVEYDPLSQKCKKFGSTGLLCCHTLPVWSYYKVDIVPSCYVLPRWSKNVIRKHTYVKSSHDVAQTNESHNLFRDLCSEFYNIAQEFIGCDEEVAILQSAIWDAKSKLNDYCASMRSTTLAATQNTMATQGTSDAIEHDIQGPLRVKTKGRLKTKRLGAELDKLIKKAMQKKKRKLHLDVVDLQTDNEHHGLVNEIFKDSTT</sequence>
<accession>A0A445ESE3</accession>